<protein>
    <recommendedName>
        <fullName evidence="4">Secreted protein</fullName>
    </recommendedName>
</protein>
<dbReference type="Proteomes" id="UP001428341">
    <property type="component" value="Unassembled WGS sequence"/>
</dbReference>
<keyword evidence="1" id="KW-0732">Signal</keyword>
<evidence type="ECO:0000313" key="2">
    <source>
        <dbReference type="EMBL" id="KAK9180671.1"/>
    </source>
</evidence>
<comment type="caution">
    <text evidence="2">The sequence shown here is derived from an EMBL/GenBank/DDBJ whole genome shotgun (WGS) entry which is preliminary data.</text>
</comment>
<evidence type="ECO:0008006" key="4">
    <source>
        <dbReference type="Google" id="ProtNLM"/>
    </source>
</evidence>
<dbReference type="AlphaFoldDB" id="A0AAP0LQ56"/>
<proteinExistence type="predicted"/>
<organism evidence="2 3">
    <name type="scientific">Citrus x changshan-huyou</name>
    <dbReference type="NCBI Taxonomy" id="2935761"/>
    <lineage>
        <taxon>Eukaryota</taxon>
        <taxon>Viridiplantae</taxon>
        <taxon>Streptophyta</taxon>
        <taxon>Embryophyta</taxon>
        <taxon>Tracheophyta</taxon>
        <taxon>Spermatophyta</taxon>
        <taxon>Magnoliopsida</taxon>
        <taxon>eudicotyledons</taxon>
        <taxon>Gunneridae</taxon>
        <taxon>Pentapetalae</taxon>
        <taxon>rosids</taxon>
        <taxon>malvids</taxon>
        <taxon>Sapindales</taxon>
        <taxon>Rutaceae</taxon>
        <taxon>Aurantioideae</taxon>
        <taxon>Citrus</taxon>
    </lineage>
</organism>
<evidence type="ECO:0000313" key="3">
    <source>
        <dbReference type="Proteomes" id="UP001428341"/>
    </source>
</evidence>
<sequence length="75" mass="8302">MIGRRCMFLGAQLSFFGQGLLGSVPHREIHTVRKISPGGKEYGKEQGSVSFLAGEVSGARTLFWRQARGQIDYDD</sequence>
<name>A0AAP0LQ56_9ROSI</name>
<feature type="chain" id="PRO_5043027777" description="Secreted protein" evidence="1">
    <location>
        <begin position="23"/>
        <end position="75"/>
    </location>
</feature>
<evidence type="ECO:0000256" key="1">
    <source>
        <dbReference type="SAM" id="SignalP"/>
    </source>
</evidence>
<keyword evidence="3" id="KW-1185">Reference proteome</keyword>
<dbReference type="EMBL" id="JBCGBO010000024">
    <property type="protein sequence ID" value="KAK9180671.1"/>
    <property type="molecule type" value="Genomic_DNA"/>
</dbReference>
<feature type="signal peptide" evidence="1">
    <location>
        <begin position="1"/>
        <end position="22"/>
    </location>
</feature>
<accession>A0AAP0LQ56</accession>
<gene>
    <name evidence="2" type="ORF">WN944_023805</name>
</gene>
<reference evidence="2 3" key="1">
    <citation type="submission" date="2024-05" db="EMBL/GenBank/DDBJ databases">
        <title>Haplotype-resolved chromosome-level genome assembly of Huyou (Citrus changshanensis).</title>
        <authorList>
            <person name="Miao C."/>
            <person name="Chen W."/>
            <person name="Wu Y."/>
            <person name="Wang L."/>
            <person name="Zhao S."/>
            <person name="Grierson D."/>
            <person name="Xu C."/>
            <person name="Chen K."/>
        </authorList>
    </citation>
    <scope>NUCLEOTIDE SEQUENCE [LARGE SCALE GENOMIC DNA]</scope>
    <source>
        <strain evidence="2">01-14</strain>
        <tissue evidence="2">Leaf</tissue>
    </source>
</reference>